<accession>A0A448X3G8</accession>
<name>A0A448X3G8_9PLAT</name>
<evidence type="ECO:0000313" key="2">
    <source>
        <dbReference type="Proteomes" id="UP000784294"/>
    </source>
</evidence>
<comment type="caution">
    <text evidence="1">The sequence shown here is derived from an EMBL/GenBank/DDBJ whole genome shotgun (WGS) entry which is preliminary data.</text>
</comment>
<reference evidence="1" key="1">
    <citation type="submission" date="2018-11" db="EMBL/GenBank/DDBJ databases">
        <authorList>
            <consortium name="Pathogen Informatics"/>
        </authorList>
    </citation>
    <scope>NUCLEOTIDE SEQUENCE</scope>
</reference>
<dbReference type="EMBL" id="CAAALY010083915">
    <property type="protein sequence ID" value="VEL26956.1"/>
    <property type="molecule type" value="Genomic_DNA"/>
</dbReference>
<organism evidence="1 2">
    <name type="scientific">Protopolystoma xenopodis</name>
    <dbReference type="NCBI Taxonomy" id="117903"/>
    <lineage>
        <taxon>Eukaryota</taxon>
        <taxon>Metazoa</taxon>
        <taxon>Spiralia</taxon>
        <taxon>Lophotrochozoa</taxon>
        <taxon>Platyhelminthes</taxon>
        <taxon>Monogenea</taxon>
        <taxon>Polyopisthocotylea</taxon>
        <taxon>Polystomatidea</taxon>
        <taxon>Polystomatidae</taxon>
        <taxon>Protopolystoma</taxon>
    </lineage>
</organism>
<keyword evidence="2" id="KW-1185">Reference proteome</keyword>
<proteinExistence type="predicted"/>
<gene>
    <name evidence="1" type="ORF">PXEA_LOCUS20396</name>
</gene>
<protein>
    <submittedName>
        <fullName evidence="1">Uncharacterized protein</fullName>
    </submittedName>
</protein>
<dbReference type="Proteomes" id="UP000784294">
    <property type="component" value="Unassembled WGS sequence"/>
</dbReference>
<dbReference type="AlphaFoldDB" id="A0A448X3G8"/>
<sequence>MDFNESTDAKFTLMNCMPHSQIPVNHVPTFHENLWARHSLDLLSCRHISPPATPKPNETMLEIVDSNISSASSGVIVSRTSSTIPKIEALQVANTIDSYATSNSFTLPDNCDMVNKHKFGECLIDQKGFGSPRSTRELGSIRSSLPLEVCTTSRCLSSNSLSIQKASNFSRSRK</sequence>
<evidence type="ECO:0000313" key="1">
    <source>
        <dbReference type="EMBL" id="VEL26956.1"/>
    </source>
</evidence>